<proteinExistence type="predicted"/>
<feature type="compositionally biased region" description="Polar residues" evidence="5">
    <location>
        <begin position="480"/>
        <end position="491"/>
    </location>
</feature>
<keyword evidence="1" id="KW-0723">Serine/threonine-protein kinase</keyword>
<dbReference type="InterPro" id="IPR017441">
    <property type="entry name" value="Protein_kinase_ATP_BS"/>
</dbReference>
<reference evidence="7 8" key="1">
    <citation type="journal article" name="Sci. Rep.">
        <title>Telomere-to-telomere assembled and centromere annotated genomes of the two main subspecies of the button mushroom Agaricus bisporus reveal especially polymorphic chromosome ends.</title>
        <authorList>
            <person name="Sonnenberg A.S.M."/>
            <person name="Sedaghat-Telgerd N."/>
            <person name="Lavrijssen B."/>
            <person name="Ohm R.A."/>
            <person name="Hendrickx P.M."/>
            <person name="Scholtmeijer K."/>
            <person name="Baars J.J.P."/>
            <person name="van Peer A."/>
        </authorList>
    </citation>
    <scope>NUCLEOTIDE SEQUENCE [LARGE SCALE GENOMIC DNA]</scope>
    <source>
        <strain evidence="7 8">H119_p4</strain>
    </source>
</reference>
<evidence type="ECO:0000313" key="7">
    <source>
        <dbReference type="EMBL" id="KAF7761613.1"/>
    </source>
</evidence>
<feature type="binding site" evidence="4">
    <location>
        <position position="569"/>
    </location>
    <ligand>
        <name>ATP</name>
        <dbReference type="ChEBI" id="CHEBI:30616"/>
    </ligand>
</feature>
<feature type="region of interest" description="Disordered" evidence="5">
    <location>
        <begin position="873"/>
        <end position="896"/>
    </location>
</feature>
<gene>
    <name evidence="7" type="ORF">Agabi119p4_9605</name>
</gene>
<evidence type="ECO:0000256" key="2">
    <source>
        <dbReference type="ARBA" id="ARBA00022741"/>
    </source>
</evidence>
<evidence type="ECO:0000256" key="3">
    <source>
        <dbReference type="ARBA" id="ARBA00022840"/>
    </source>
</evidence>
<dbReference type="Gene3D" id="1.10.510.10">
    <property type="entry name" value="Transferase(Phosphotransferase) domain 1"/>
    <property type="match status" value="1"/>
</dbReference>
<feature type="region of interest" description="Disordered" evidence="5">
    <location>
        <begin position="931"/>
        <end position="964"/>
    </location>
</feature>
<dbReference type="GO" id="GO:0007166">
    <property type="term" value="P:cell surface receptor signaling pathway"/>
    <property type="evidence" value="ECO:0007669"/>
    <property type="project" value="InterPro"/>
</dbReference>
<evidence type="ECO:0000259" key="6">
    <source>
        <dbReference type="PROSITE" id="PS50011"/>
    </source>
</evidence>
<evidence type="ECO:0000256" key="5">
    <source>
        <dbReference type="SAM" id="MobiDB-lite"/>
    </source>
</evidence>
<dbReference type="InterPro" id="IPR008271">
    <property type="entry name" value="Ser/Thr_kinase_AS"/>
</dbReference>
<evidence type="ECO:0000256" key="1">
    <source>
        <dbReference type="ARBA" id="ARBA00022527"/>
    </source>
</evidence>
<evidence type="ECO:0000313" key="8">
    <source>
        <dbReference type="Proteomes" id="UP000629468"/>
    </source>
</evidence>
<dbReference type="InterPro" id="IPR001245">
    <property type="entry name" value="Ser-Thr/Tyr_kinase_cat_dom"/>
</dbReference>
<dbReference type="InterPro" id="IPR059179">
    <property type="entry name" value="MLKL-like_MCAfunc"/>
</dbReference>
<dbReference type="GO" id="GO:0005524">
    <property type="term" value="F:ATP binding"/>
    <property type="evidence" value="ECO:0007669"/>
    <property type="project" value="UniProtKB-UniRule"/>
</dbReference>
<dbReference type="Pfam" id="PF07714">
    <property type="entry name" value="PK_Tyr_Ser-Thr"/>
    <property type="match status" value="1"/>
</dbReference>
<keyword evidence="3 4" id="KW-0067">ATP-binding</keyword>
<dbReference type="PANTHER" id="PTHR44329">
    <property type="entry name" value="SERINE/THREONINE-PROTEIN KINASE TNNI3K-RELATED"/>
    <property type="match status" value="1"/>
</dbReference>
<dbReference type="PROSITE" id="PS00108">
    <property type="entry name" value="PROTEIN_KINASE_ST"/>
    <property type="match status" value="1"/>
</dbReference>
<comment type="caution">
    <text evidence="7">The sequence shown here is derived from an EMBL/GenBank/DDBJ whole genome shotgun (WGS) entry which is preliminary data.</text>
</comment>
<keyword evidence="1" id="KW-0418">Kinase</keyword>
<dbReference type="InterPro" id="IPR000719">
    <property type="entry name" value="Prot_kinase_dom"/>
</dbReference>
<dbReference type="Gene3D" id="3.30.200.20">
    <property type="entry name" value="Phosphorylase Kinase, domain 1"/>
    <property type="match status" value="1"/>
</dbReference>
<dbReference type="InterPro" id="IPR036537">
    <property type="entry name" value="Adaptor_Cbl_N_dom_sf"/>
</dbReference>
<dbReference type="SMART" id="SM00220">
    <property type="entry name" value="S_TKc"/>
    <property type="match status" value="1"/>
</dbReference>
<keyword evidence="2 4" id="KW-0547">Nucleotide-binding</keyword>
<feature type="region of interest" description="Disordered" evidence="5">
    <location>
        <begin position="128"/>
        <end position="163"/>
    </location>
</feature>
<dbReference type="CDD" id="cd21037">
    <property type="entry name" value="MLKL_NTD"/>
    <property type="match status" value="1"/>
</dbReference>
<sequence>MTSPTPPSSRSSTPSSASNSSSTTLKTSSPLNPKRALARSPQRVSELEGLEGIPEPSTSSKGSVVITHRRSVSQPLLTLTSSPVSTLTALPTQQESGFLELTRTHSKSSERVDESVWRKKINDILGTPKSGMSQSLASSWWEKQETPKKRKHHSPDEEYARSHAKKRVATAVKSILGTAADVTHELLDIGGDFLELVPIPGLAPAARTLLQIWDAVENVDVNAMSCVRLTERCADTLIAVRQEIHQAGDLVTEELQLPLERLQDAFEHVRRLMVKEANRPFIKRYLKRDDIMGEISGCDTDIREALDVFNISVSIRILKQTKESEMQRQAETHKLYAAILEQQKQQEAGNALMLTGISEPATIVSSPPQSPQQDIVAPLPAISDKMTPEQLKSSLAQLQSVQDVTDRAHDAEYLRHLMRLALQTSNDAEMLELFQIKRQEMPDAIKTLQRALERVIEHERQEAQTPTVEKQPPMKRRMSTKLSGRSMQTMDSSSSSSGSISSLSAKDTLHREFLECGIDALRRMSRGVETSLPSWTITKFEVDRDQKIGIGYFSDVYKGNWRGTTVAIKVLADTTPRELFSREVTIWETLKHPNVLELFGASSTSGDPPWFFVSPYLKNGSLGEFLRRIHGMAHNDNGKLSPQHAVVGLPPPRGDRQATFPLWPGVNSPKQSTPDKVVSPIRDLKHPRSRDLHRFIYEIAKGMEYLHSQNVNHGDLKAANVLVDDRLHCVISDFGQSEMKTEAFNISGAPPPHGTLRWQAPELMRGSPHLTKEMDIYSFAICAVEVLDWGNIPWTYADDLVISRLVLDESERPAFPTGSVYLTPALQSLIIACWDQDPARRPPFSKIVVDMKSIRSSVGVTLEDNSTPRLVNLPELDTHNLSRSPDLRPLSPLHSDDDQLNLPDIHDRYPHTEHSVPTPDIKFPEPIVFTPNPSRQSSISASTLSEMSIKSPHRPQYDDAASPPPENELLAQIRNERRYRLLLTHEYHPSLSLPVWEPTPVDLGAVGYLSKPRGAFVTLFNAFHPHRSHFEAVRGLSSIEGYGRVNTGSERKAKKTKLLDTIMGLLSKTKGDGNFPRAVTRRYTYPLKAGHRAAILCAETTEYRYMRSEQGEQLAAPKRWFKANVDTILKIFGVQHQIQREDLFLIVGTLRTPNYALLVSHNHPEGHAHFNVFGSPKTGQPWGMFTTDSEYDGAGPPVDAPAETSRQSASKVSSHNGEWEAILLSRLRFKPDSCEPTTL</sequence>
<feature type="compositionally biased region" description="Low complexity" evidence="5">
    <location>
        <begin position="8"/>
        <end position="33"/>
    </location>
</feature>
<dbReference type="GO" id="GO:0004674">
    <property type="term" value="F:protein serine/threonine kinase activity"/>
    <property type="evidence" value="ECO:0007669"/>
    <property type="project" value="UniProtKB-KW"/>
</dbReference>
<dbReference type="Proteomes" id="UP000629468">
    <property type="component" value="Unassembled WGS sequence"/>
</dbReference>
<feature type="region of interest" description="Disordered" evidence="5">
    <location>
        <begin position="1"/>
        <end position="67"/>
    </location>
</feature>
<dbReference type="SUPFAM" id="SSF56112">
    <property type="entry name" value="Protein kinase-like (PK-like)"/>
    <property type="match status" value="1"/>
</dbReference>
<name>A0A8H7C3Y9_AGABI</name>
<feature type="region of interest" description="Disordered" evidence="5">
    <location>
        <begin position="1189"/>
        <end position="1215"/>
    </location>
</feature>
<dbReference type="PROSITE" id="PS50011">
    <property type="entry name" value="PROTEIN_KINASE_DOM"/>
    <property type="match status" value="1"/>
</dbReference>
<keyword evidence="1" id="KW-0808">Transferase</keyword>
<dbReference type="InterPro" id="IPR051681">
    <property type="entry name" value="Ser/Thr_Kinases-Pseudokinases"/>
</dbReference>
<dbReference type="Gene3D" id="1.20.930.20">
    <property type="entry name" value="Adaptor protein Cbl, N-terminal domain"/>
    <property type="match status" value="1"/>
</dbReference>
<feature type="compositionally biased region" description="Low complexity" evidence="5">
    <location>
        <begin position="492"/>
        <end position="503"/>
    </location>
</feature>
<protein>
    <recommendedName>
        <fullName evidence="6">Protein kinase domain-containing protein</fullName>
    </recommendedName>
</protein>
<dbReference type="AlphaFoldDB" id="A0A8H7C3Y9"/>
<dbReference type="EMBL" id="JABXXO010000013">
    <property type="protein sequence ID" value="KAF7761613.1"/>
    <property type="molecule type" value="Genomic_DNA"/>
</dbReference>
<dbReference type="InterPro" id="IPR011009">
    <property type="entry name" value="Kinase-like_dom_sf"/>
</dbReference>
<evidence type="ECO:0000256" key="4">
    <source>
        <dbReference type="PROSITE-ProRule" id="PRU10141"/>
    </source>
</evidence>
<feature type="compositionally biased region" description="Polar residues" evidence="5">
    <location>
        <begin position="931"/>
        <end position="948"/>
    </location>
</feature>
<feature type="domain" description="Protein kinase" evidence="6">
    <location>
        <begin position="542"/>
        <end position="854"/>
    </location>
</feature>
<organism evidence="7 8">
    <name type="scientific">Agaricus bisporus var. burnettii</name>
    <dbReference type="NCBI Taxonomy" id="192524"/>
    <lineage>
        <taxon>Eukaryota</taxon>
        <taxon>Fungi</taxon>
        <taxon>Dikarya</taxon>
        <taxon>Basidiomycota</taxon>
        <taxon>Agaricomycotina</taxon>
        <taxon>Agaricomycetes</taxon>
        <taxon>Agaricomycetidae</taxon>
        <taxon>Agaricales</taxon>
        <taxon>Agaricineae</taxon>
        <taxon>Agaricaceae</taxon>
        <taxon>Agaricus</taxon>
    </lineage>
</organism>
<feature type="region of interest" description="Disordered" evidence="5">
    <location>
        <begin position="457"/>
        <end position="503"/>
    </location>
</feature>
<dbReference type="PROSITE" id="PS00107">
    <property type="entry name" value="PROTEIN_KINASE_ATP"/>
    <property type="match status" value="1"/>
</dbReference>
<feature type="compositionally biased region" description="Polar residues" evidence="5">
    <location>
        <begin position="1204"/>
        <end position="1215"/>
    </location>
</feature>
<accession>A0A8H7C3Y9</accession>